<feature type="chain" id="PRO_5047537139" evidence="7">
    <location>
        <begin position="25"/>
        <end position="269"/>
    </location>
</feature>
<dbReference type="InterPro" id="IPR033116">
    <property type="entry name" value="TRYPSIN_SER"/>
</dbReference>
<dbReference type="Proteomes" id="UP001550853">
    <property type="component" value="Unassembled WGS sequence"/>
</dbReference>
<keyword evidence="7" id="KW-0732">Signal</keyword>
<proteinExistence type="predicted"/>
<dbReference type="InterPro" id="IPR001314">
    <property type="entry name" value="Peptidase_S1A"/>
</dbReference>
<dbReference type="InterPro" id="IPR001254">
    <property type="entry name" value="Trypsin_dom"/>
</dbReference>
<sequence length="269" mass="27505">MRPIFRAVPGALAMALAAPSVAVADASVVGGQPVQVVESPWVVALASQNRFGRQRSGQFCGGVLVGRRTVVTAAHCLSTQVLGVPWQQVRDLRVLVGREDLAGTGGQALKPAKVWVNPRYDSRTNAGDMAVITLPMPVTNRAIPIAPEGSGAYDEGTSAVVYGWGDTTGRGAYATRLRSAAVNILSDDTCARAYPGTADGAYHAATMLCAGEPQGGRDACQGDSGGPLVVEGRLVGLVSWGAGCGEPGSPGVYTRASALIPAVELHGAG</sequence>
<dbReference type="InterPro" id="IPR050127">
    <property type="entry name" value="Serine_Proteases_S1"/>
</dbReference>
<keyword evidence="4 6" id="KW-0378">Hydrolase</keyword>
<dbReference type="PROSITE" id="PS50240">
    <property type="entry name" value="TRYPSIN_DOM"/>
    <property type="match status" value="1"/>
</dbReference>
<comment type="caution">
    <text evidence="9">The sequence shown here is derived from an EMBL/GenBank/DDBJ whole genome shotgun (WGS) entry which is preliminary data.</text>
</comment>
<evidence type="ECO:0000313" key="10">
    <source>
        <dbReference type="Proteomes" id="UP001550853"/>
    </source>
</evidence>
<dbReference type="Pfam" id="PF00089">
    <property type="entry name" value="Trypsin"/>
    <property type="match status" value="1"/>
</dbReference>
<evidence type="ECO:0000256" key="2">
    <source>
        <dbReference type="ARBA" id="ARBA00022525"/>
    </source>
</evidence>
<evidence type="ECO:0000313" key="9">
    <source>
        <dbReference type="EMBL" id="MEU3711760.1"/>
    </source>
</evidence>
<keyword evidence="5" id="KW-1015">Disulfide bond</keyword>
<evidence type="ECO:0000256" key="6">
    <source>
        <dbReference type="RuleBase" id="RU363034"/>
    </source>
</evidence>
<dbReference type="GO" id="GO:0008233">
    <property type="term" value="F:peptidase activity"/>
    <property type="evidence" value="ECO:0007669"/>
    <property type="project" value="UniProtKB-KW"/>
</dbReference>
<reference evidence="9 10" key="1">
    <citation type="submission" date="2024-06" db="EMBL/GenBank/DDBJ databases">
        <title>The Natural Products Discovery Center: Release of the First 8490 Sequenced Strains for Exploring Actinobacteria Biosynthetic Diversity.</title>
        <authorList>
            <person name="Kalkreuter E."/>
            <person name="Kautsar S.A."/>
            <person name="Yang D."/>
            <person name="Bader C.D."/>
            <person name="Teijaro C.N."/>
            <person name="Fluegel L."/>
            <person name="Davis C.M."/>
            <person name="Simpson J.R."/>
            <person name="Lauterbach L."/>
            <person name="Steele A.D."/>
            <person name="Gui C."/>
            <person name="Meng S."/>
            <person name="Li G."/>
            <person name="Viehrig K."/>
            <person name="Ye F."/>
            <person name="Su P."/>
            <person name="Kiefer A.F."/>
            <person name="Nichols A."/>
            <person name="Cepeda A.J."/>
            <person name="Yan W."/>
            <person name="Fan B."/>
            <person name="Jiang Y."/>
            <person name="Adhikari A."/>
            <person name="Zheng C.-J."/>
            <person name="Schuster L."/>
            <person name="Cowan T.M."/>
            <person name="Smanski M.J."/>
            <person name="Chevrette M.G."/>
            <person name="De Carvalho L.P.S."/>
            <person name="Shen B."/>
        </authorList>
    </citation>
    <scope>NUCLEOTIDE SEQUENCE [LARGE SCALE GENOMIC DNA]</scope>
    <source>
        <strain evidence="9 10">NPDC033039</strain>
    </source>
</reference>
<evidence type="ECO:0000259" key="8">
    <source>
        <dbReference type="PROSITE" id="PS50240"/>
    </source>
</evidence>
<dbReference type="PROSITE" id="PS00134">
    <property type="entry name" value="TRYPSIN_HIS"/>
    <property type="match status" value="1"/>
</dbReference>
<feature type="domain" description="Peptidase S1" evidence="8">
    <location>
        <begin position="28"/>
        <end position="268"/>
    </location>
</feature>
<protein>
    <submittedName>
        <fullName evidence="9">Serine protease</fullName>
    </submittedName>
</protein>
<dbReference type="RefSeq" id="WP_030285222.1">
    <property type="nucleotide sequence ID" value="NZ_JBEZVI010000012.1"/>
</dbReference>
<feature type="signal peptide" evidence="7">
    <location>
        <begin position="1"/>
        <end position="24"/>
    </location>
</feature>
<dbReference type="PROSITE" id="PS00135">
    <property type="entry name" value="TRYPSIN_SER"/>
    <property type="match status" value="1"/>
</dbReference>
<keyword evidence="10" id="KW-1185">Reference proteome</keyword>
<evidence type="ECO:0000256" key="7">
    <source>
        <dbReference type="SAM" id="SignalP"/>
    </source>
</evidence>
<evidence type="ECO:0000256" key="1">
    <source>
        <dbReference type="ARBA" id="ARBA00004613"/>
    </source>
</evidence>
<dbReference type="PRINTS" id="PR00722">
    <property type="entry name" value="CHYMOTRYPSIN"/>
</dbReference>
<dbReference type="EMBL" id="JBEZVI010000012">
    <property type="protein sequence ID" value="MEU3711760.1"/>
    <property type="molecule type" value="Genomic_DNA"/>
</dbReference>
<dbReference type="SUPFAM" id="SSF50494">
    <property type="entry name" value="Trypsin-like serine proteases"/>
    <property type="match status" value="1"/>
</dbReference>
<dbReference type="GO" id="GO:0006508">
    <property type="term" value="P:proteolysis"/>
    <property type="evidence" value="ECO:0007669"/>
    <property type="project" value="UniProtKB-KW"/>
</dbReference>
<gene>
    <name evidence="9" type="ORF">AB0E61_16880</name>
</gene>
<dbReference type="PANTHER" id="PTHR24264:SF65">
    <property type="entry name" value="SRCR DOMAIN-CONTAINING PROTEIN"/>
    <property type="match status" value="1"/>
</dbReference>
<keyword evidence="2" id="KW-0964">Secreted</keyword>
<dbReference type="InterPro" id="IPR018114">
    <property type="entry name" value="TRYPSIN_HIS"/>
</dbReference>
<dbReference type="InterPro" id="IPR043504">
    <property type="entry name" value="Peptidase_S1_PA_chymotrypsin"/>
</dbReference>
<dbReference type="Gene3D" id="2.40.10.10">
    <property type="entry name" value="Trypsin-like serine proteases"/>
    <property type="match status" value="1"/>
</dbReference>
<comment type="subcellular location">
    <subcellularLocation>
        <location evidence="1">Secreted</location>
    </subcellularLocation>
</comment>
<dbReference type="InterPro" id="IPR009003">
    <property type="entry name" value="Peptidase_S1_PA"/>
</dbReference>
<keyword evidence="6" id="KW-0720">Serine protease</keyword>
<name>A0ABV2Z187_9ACTN</name>
<keyword evidence="3 6" id="KW-0645">Protease</keyword>
<evidence type="ECO:0000256" key="3">
    <source>
        <dbReference type="ARBA" id="ARBA00022670"/>
    </source>
</evidence>
<dbReference type="CDD" id="cd00190">
    <property type="entry name" value="Tryp_SPc"/>
    <property type="match status" value="1"/>
</dbReference>
<dbReference type="PANTHER" id="PTHR24264">
    <property type="entry name" value="TRYPSIN-RELATED"/>
    <property type="match status" value="1"/>
</dbReference>
<evidence type="ECO:0000256" key="4">
    <source>
        <dbReference type="ARBA" id="ARBA00022801"/>
    </source>
</evidence>
<dbReference type="SMART" id="SM00020">
    <property type="entry name" value="Tryp_SPc"/>
    <property type="match status" value="1"/>
</dbReference>
<accession>A0ABV2Z187</accession>
<organism evidence="9 10">
    <name type="scientific">Streptomyces catenulae</name>
    <dbReference type="NCBI Taxonomy" id="66875"/>
    <lineage>
        <taxon>Bacteria</taxon>
        <taxon>Bacillati</taxon>
        <taxon>Actinomycetota</taxon>
        <taxon>Actinomycetes</taxon>
        <taxon>Kitasatosporales</taxon>
        <taxon>Streptomycetaceae</taxon>
        <taxon>Streptomyces</taxon>
    </lineage>
</organism>
<evidence type="ECO:0000256" key="5">
    <source>
        <dbReference type="ARBA" id="ARBA00023157"/>
    </source>
</evidence>